<evidence type="ECO:0008006" key="12">
    <source>
        <dbReference type="Google" id="ProtNLM"/>
    </source>
</evidence>
<proteinExistence type="inferred from homology"/>
<dbReference type="PANTHER" id="PTHR24279">
    <property type="entry name" value="CYTOCHROME P450"/>
    <property type="match status" value="1"/>
</dbReference>
<protein>
    <recommendedName>
        <fullName evidence="12">Cytochrome P450</fullName>
    </recommendedName>
</protein>
<dbReference type="PRINTS" id="PR00463">
    <property type="entry name" value="EP450I"/>
</dbReference>
<dbReference type="InterPro" id="IPR050479">
    <property type="entry name" value="CYP11_CYP27_families"/>
</dbReference>
<evidence type="ECO:0000256" key="6">
    <source>
        <dbReference type="ARBA" id="ARBA00023004"/>
    </source>
</evidence>
<sequence length="519" mass="60738">MFKLMKMNKIHIKTMKYNYECLRKYSYTFLQNINNESFGDVKSYSEIPGPKPIPILGNTWRFIPYIGDFKIQEIDKVSMRLYNNYGDIVKIGGLLGRPDMIFLYDANEIQKIFRSEEAMPHRPSMPSLNYYKHTLRKEFFKDNNAGIIAVHGESWSEFRSKVQQVMLQPRIASMYVSAIEESSLSFIKRIGKIKDKNDEVPSNFLNEINKWSLESIARVVLDIRLGCMDDESNLETQQLIDAVHTFFTNVGILELKFPFWKLFNTPKWINYVDALDTIVGFTRKYANIAMEKSRENIKKMDELSLLERILQIENENTSNLAAVLALDLFLVGIDTTANAVGSVLYQLASHPDKQRILHEEIMRELPIDDMKMTRKHLENLKYLKACIRETLRLYPVVIGNGRCMTKDTVIKGYHIPKGVQVVFQHYVISNQEKYFPRSNEFLPERWLNKNESHHTFASLPFGFGRRMCLGRRFADLEIAIVISKIIQKYRLEYNYEKLDYHINPLYTPKGPLKLRFINI</sequence>
<comment type="caution">
    <text evidence="10">The sequence shown here is derived from an EMBL/GenBank/DDBJ whole genome shotgun (WGS) entry which is preliminary data.</text>
</comment>
<comment type="cofactor">
    <cofactor evidence="1 8">
        <name>heme</name>
        <dbReference type="ChEBI" id="CHEBI:30413"/>
    </cofactor>
</comment>
<dbReference type="GO" id="GO:0005506">
    <property type="term" value="F:iron ion binding"/>
    <property type="evidence" value="ECO:0007669"/>
    <property type="project" value="InterPro"/>
</dbReference>
<evidence type="ECO:0000256" key="4">
    <source>
        <dbReference type="ARBA" id="ARBA00022723"/>
    </source>
</evidence>
<name>A0AA39KL81_9HYME</name>
<dbReference type="InterPro" id="IPR001128">
    <property type="entry name" value="Cyt_P450"/>
</dbReference>
<keyword evidence="4 8" id="KW-0479">Metal-binding</keyword>
<evidence type="ECO:0000256" key="8">
    <source>
        <dbReference type="PIRSR" id="PIRSR602401-1"/>
    </source>
</evidence>
<dbReference type="SUPFAM" id="SSF48264">
    <property type="entry name" value="Cytochrome P450"/>
    <property type="match status" value="1"/>
</dbReference>
<keyword evidence="5 9" id="KW-0560">Oxidoreductase</keyword>
<organism evidence="10 11">
    <name type="scientific">Microctonus aethiopoides</name>
    <dbReference type="NCBI Taxonomy" id="144406"/>
    <lineage>
        <taxon>Eukaryota</taxon>
        <taxon>Metazoa</taxon>
        <taxon>Ecdysozoa</taxon>
        <taxon>Arthropoda</taxon>
        <taxon>Hexapoda</taxon>
        <taxon>Insecta</taxon>
        <taxon>Pterygota</taxon>
        <taxon>Neoptera</taxon>
        <taxon>Endopterygota</taxon>
        <taxon>Hymenoptera</taxon>
        <taxon>Apocrita</taxon>
        <taxon>Ichneumonoidea</taxon>
        <taxon>Braconidae</taxon>
        <taxon>Euphorinae</taxon>
        <taxon>Microctonus</taxon>
    </lineage>
</organism>
<dbReference type="EMBL" id="JAQQBS010001422">
    <property type="protein sequence ID" value="KAK0165477.1"/>
    <property type="molecule type" value="Genomic_DNA"/>
</dbReference>
<dbReference type="Gene3D" id="1.10.630.10">
    <property type="entry name" value="Cytochrome P450"/>
    <property type="match status" value="1"/>
</dbReference>
<keyword evidence="11" id="KW-1185">Reference proteome</keyword>
<dbReference type="GO" id="GO:0004497">
    <property type="term" value="F:monooxygenase activity"/>
    <property type="evidence" value="ECO:0007669"/>
    <property type="project" value="UniProtKB-KW"/>
</dbReference>
<evidence type="ECO:0000256" key="5">
    <source>
        <dbReference type="ARBA" id="ARBA00023002"/>
    </source>
</evidence>
<dbReference type="InterPro" id="IPR036396">
    <property type="entry name" value="Cyt_P450_sf"/>
</dbReference>
<dbReference type="FunFam" id="1.10.630.10:FF:000006">
    <property type="entry name" value="Cytochrome P450 302a1, mitochondrial"/>
    <property type="match status" value="1"/>
</dbReference>
<feature type="binding site" description="axial binding residue" evidence="8">
    <location>
        <position position="468"/>
    </location>
    <ligand>
        <name>heme</name>
        <dbReference type="ChEBI" id="CHEBI:30413"/>
    </ligand>
    <ligandPart>
        <name>Fe</name>
        <dbReference type="ChEBI" id="CHEBI:18248"/>
    </ligandPart>
</feature>
<evidence type="ECO:0000313" key="10">
    <source>
        <dbReference type="EMBL" id="KAK0165477.1"/>
    </source>
</evidence>
<evidence type="ECO:0000256" key="3">
    <source>
        <dbReference type="ARBA" id="ARBA00022617"/>
    </source>
</evidence>
<dbReference type="InterPro" id="IPR002401">
    <property type="entry name" value="Cyt_P450_E_grp-I"/>
</dbReference>
<dbReference type="GO" id="GO:0020037">
    <property type="term" value="F:heme binding"/>
    <property type="evidence" value="ECO:0007669"/>
    <property type="project" value="InterPro"/>
</dbReference>
<evidence type="ECO:0000256" key="9">
    <source>
        <dbReference type="RuleBase" id="RU000461"/>
    </source>
</evidence>
<dbReference type="Proteomes" id="UP001168990">
    <property type="component" value="Unassembled WGS sequence"/>
</dbReference>
<gene>
    <name evidence="10" type="ORF">PV328_003984</name>
</gene>
<dbReference type="GO" id="GO:0016705">
    <property type="term" value="F:oxidoreductase activity, acting on paired donors, with incorporation or reduction of molecular oxygen"/>
    <property type="evidence" value="ECO:0007669"/>
    <property type="project" value="InterPro"/>
</dbReference>
<dbReference type="InterPro" id="IPR017972">
    <property type="entry name" value="Cyt_P450_CS"/>
</dbReference>
<keyword evidence="3 8" id="KW-0349">Heme</keyword>
<dbReference type="Pfam" id="PF00067">
    <property type="entry name" value="p450"/>
    <property type="match status" value="1"/>
</dbReference>
<keyword evidence="7 9" id="KW-0503">Monooxygenase</keyword>
<evidence type="ECO:0000313" key="11">
    <source>
        <dbReference type="Proteomes" id="UP001168990"/>
    </source>
</evidence>
<accession>A0AA39KL81</accession>
<dbReference type="PANTHER" id="PTHR24279:SF120">
    <property type="entry name" value="CYTOCHROME P450"/>
    <property type="match status" value="1"/>
</dbReference>
<reference evidence="10" key="1">
    <citation type="journal article" date="2023" name="bioRxiv">
        <title>Scaffold-level genome assemblies of two parasitoid biocontrol wasps reveal the parthenogenesis mechanism and an associated novel virus.</title>
        <authorList>
            <person name="Inwood S."/>
            <person name="Skelly J."/>
            <person name="Guhlin J."/>
            <person name="Harrop T."/>
            <person name="Goldson S."/>
            <person name="Dearden P."/>
        </authorList>
    </citation>
    <scope>NUCLEOTIDE SEQUENCE</scope>
    <source>
        <strain evidence="10">Irish</strain>
        <tissue evidence="10">Whole body</tissue>
    </source>
</reference>
<evidence type="ECO:0000256" key="1">
    <source>
        <dbReference type="ARBA" id="ARBA00001971"/>
    </source>
</evidence>
<dbReference type="PROSITE" id="PS00086">
    <property type="entry name" value="CYTOCHROME_P450"/>
    <property type="match status" value="1"/>
</dbReference>
<evidence type="ECO:0000256" key="7">
    <source>
        <dbReference type="ARBA" id="ARBA00023033"/>
    </source>
</evidence>
<evidence type="ECO:0000256" key="2">
    <source>
        <dbReference type="ARBA" id="ARBA00010617"/>
    </source>
</evidence>
<dbReference type="PRINTS" id="PR00385">
    <property type="entry name" value="P450"/>
</dbReference>
<dbReference type="CDD" id="cd11054">
    <property type="entry name" value="CYP24A1-like"/>
    <property type="match status" value="1"/>
</dbReference>
<dbReference type="AlphaFoldDB" id="A0AA39KL81"/>
<keyword evidence="6 8" id="KW-0408">Iron</keyword>
<comment type="similarity">
    <text evidence="2 9">Belongs to the cytochrome P450 family.</text>
</comment>
<reference evidence="10" key="2">
    <citation type="submission" date="2023-03" db="EMBL/GenBank/DDBJ databases">
        <authorList>
            <person name="Inwood S.N."/>
            <person name="Skelly J.G."/>
            <person name="Guhlin J."/>
            <person name="Harrop T.W.R."/>
            <person name="Goldson S.G."/>
            <person name="Dearden P.K."/>
        </authorList>
    </citation>
    <scope>NUCLEOTIDE SEQUENCE</scope>
    <source>
        <strain evidence="10">Irish</strain>
        <tissue evidence="10">Whole body</tissue>
    </source>
</reference>